<dbReference type="EMBL" id="JBHSCQ010000024">
    <property type="protein sequence ID" value="MFC4267256.1"/>
    <property type="molecule type" value="Genomic_DNA"/>
</dbReference>
<protein>
    <submittedName>
        <fullName evidence="2">Uncharacterized protein</fullName>
    </submittedName>
</protein>
<name>A0ABV8R4G5_9MICC</name>
<keyword evidence="3" id="KW-1185">Reference proteome</keyword>
<dbReference type="RefSeq" id="WP_230068244.1">
    <property type="nucleotide sequence ID" value="NZ_BAABLL010000017.1"/>
</dbReference>
<accession>A0ABV8R4G5</accession>
<evidence type="ECO:0000313" key="2">
    <source>
        <dbReference type="EMBL" id="MFC4267256.1"/>
    </source>
</evidence>
<sequence>MSSQMTSLGNTSKPGSTLSRATTAPGALSTLDIARVAKDADRKRANLFFLGDLGQGKGYFMKNRLVAAMKATSTTTNGTGK</sequence>
<proteinExistence type="predicted"/>
<feature type="compositionally biased region" description="Polar residues" evidence="1">
    <location>
        <begin position="1"/>
        <end position="22"/>
    </location>
</feature>
<organism evidence="2 3">
    <name type="scientific">Arthrobacter cryoconiti</name>
    <dbReference type="NCBI Taxonomy" id="748907"/>
    <lineage>
        <taxon>Bacteria</taxon>
        <taxon>Bacillati</taxon>
        <taxon>Actinomycetota</taxon>
        <taxon>Actinomycetes</taxon>
        <taxon>Micrococcales</taxon>
        <taxon>Micrococcaceae</taxon>
        <taxon>Arthrobacter</taxon>
    </lineage>
</organism>
<feature type="region of interest" description="Disordered" evidence="1">
    <location>
        <begin position="1"/>
        <end position="24"/>
    </location>
</feature>
<evidence type="ECO:0000313" key="3">
    <source>
        <dbReference type="Proteomes" id="UP001595773"/>
    </source>
</evidence>
<reference evidence="3" key="1">
    <citation type="journal article" date="2019" name="Int. J. Syst. Evol. Microbiol.">
        <title>The Global Catalogue of Microorganisms (GCM) 10K type strain sequencing project: providing services to taxonomists for standard genome sequencing and annotation.</title>
        <authorList>
            <consortium name="The Broad Institute Genomics Platform"/>
            <consortium name="The Broad Institute Genome Sequencing Center for Infectious Disease"/>
            <person name="Wu L."/>
            <person name="Ma J."/>
        </authorList>
    </citation>
    <scope>NUCLEOTIDE SEQUENCE [LARGE SCALE GENOMIC DNA]</scope>
    <source>
        <strain evidence="3">CGMCC 1.10698</strain>
    </source>
</reference>
<comment type="caution">
    <text evidence="2">The sequence shown here is derived from an EMBL/GenBank/DDBJ whole genome shotgun (WGS) entry which is preliminary data.</text>
</comment>
<evidence type="ECO:0000256" key="1">
    <source>
        <dbReference type="SAM" id="MobiDB-lite"/>
    </source>
</evidence>
<dbReference type="Proteomes" id="UP001595773">
    <property type="component" value="Unassembled WGS sequence"/>
</dbReference>
<gene>
    <name evidence="2" type="ORF">ACFOW9_16740</name>
</gene>